<dbReference type="PROSITE" id="PS50865">
    <property type="entry name" value="ZF_MYND_2"/>
    <property type="match status" value="1"/>
</dbReference>
<evidence type="ECO:0000256" key="2">
    <source>
        <dbReference type="ARBA" id="ARBA00022771"/>
    </source>
</evidence>
<dbReference type="EMBL" id="ML213541">
    <property type="protein sequence ID" value="TFK45548.1"/>
    <property type="molecule type" value="Genomic_DNA"/>
</dbReference>
<dbReference type="STRING" id="5364.A0A5C3MNC6"/>
<dbReference type="SUPFAM" id="SSF144232">
    <property type="entry name" value="HIT/MYND zinc finger-like"/>
    <property type="match status" value="1"/>
</dbReference>
<dbReference type="AlphaFoldDB" id="A0A5C3MNC6"/>
<dbReference type="Gene3D" id="6.10.140.2220">
    <property type="match status" value="1"/>
</dbReference>
<dbReference type="PROSITE" id="PS01360">
    <property type="entry name" value="ZF_MYND_1"/>
    <property type="match status" value="1"/>
</dbReference>
<dbReference type="Pfam" id="PF01753">
    <property type="entry name" value="zf-MYND"/>
    <property type="match status" value="1"/>
</dbReference>
<evidence type="ECO:0000256" key="1">
    <source>
        <dbReference type="ARBA" id="ARBA00022723"/>
    </source>
</evidence>
<name>A0A5C3MNC6_9AGAM</name>
<dbReference type="InterPro" id="IPR002893">
    <property type="entry name" value="Znf_MYND"/>
</dbReference>
<dbReference type="Proteomes" id="UP000305948">
    <property type="component" value="Unassembled WGS sequence"/>
</dbReference>
<accession>A0A5C3MNC6</accession>
<organism evidence="6 7">
    <name type="scientific">Heliocybe sulcata</name>
    <dbReference type="NCBI Taxonomy" id="5364"/>
    <lineage>
        <taxon>Eukaryota</taxon>
        <taxon>Fungi</taxon>
        <taxon>Dikarya</taxon>
        <taxon>Basidiomycota</taxon>
        <taxon>Agaricomycotina</taxon>
        <taxon>Agaricomycetes</taxon>
        <taxon>Gloeophyllales</taxon>
        <taxon>Gloeophyllaceae</taxon>
        <taxon>Heliocybe</taxon>
    </lineage>
</organism>
<keyword evidence="2 4" id="KW-0863">Zinc-finger</keyword>
<gene>
    <name evidence="6" type="ORF">OE88DRAFT_1120379</name>
</gene>
<evidence type="ECO:0000313" key="6">
    <source>
        <dbReference type="EMBL" id="TFK45548.1"/>
    </source>
</evidence>
<feature type="domain" description="MYND-type" evidence="5">
    <location>
        <begin position="128"/>
        <end position="173"/>
    </location>
</feature>
<keyword evidence="3" id="KW-0862">Zinc</keyword>
<evidence type="ECO:0000313" key="7">
    <source>
        <dbReference type="Proteomes" id="UP000305948"/>
    </source>
</evidence>
<dbReference type="GO" id="GO:0008270">
    <property type="term" value="F:zinc ion binding"/>
    <property type="evidence" value="ECO:0007669"/>
    <property type="project" value="UniProtKB-KW"/>
</dbReference>
<proteinExistence type="predicted"/>
<evidence type="ECO:0000256" key="4">
    <source>
        <dbReference type="PROSITE-ProRule" id="PRU00134"/>
    </source>
</evidence>
<keyword evidence="1" id="KW-0479">Metal-binding</keyword>
<dbReference type="OrthoDB" id="2831360at2759"/>
<evidence type="ECO:0000256" key="3">
    <source>
        <dbReference type="ARBA" id="ARBA00022833"/>
    </source>
</evidence>
<sequence length="184" mass="20806">MSDLPELQLTIFEYGFGGRRVEIDVRPKVPSRDILGNMQMIHDHRWQCEFCGEPARETSYAVASWLHLSPPRLNVYVHHVCDPDNPPCKARLEAAQSEMARLTRQPAPPGGGYLPRTNGAVFPLAASCACCKEDSTAGNNNGQMLRRCSRCKLTRYCGVKCQSEDWPRHKSVCKTIRNVNWVEF</sequence>
<evidence type="ECO:0000259" key="5">
    <source>
        <dbReference type="PROSITE" id="PS50865"/>
    </source>
</evidence>
<keyword evidence="7" id="KW-1185">Reference proteome</keyword>
<protein>
    <recommendedName>
        <fullName evidence="5">MYND-type domain-containing protein</fullName>
    </recommendedName>
</protein>
<reference evidence="6 7" key="1">
    <citation type="journal article" date="2019" name="Nat. Ecol. Evol.">
        <title>Megaphylogeny resolves global patterns of mushroom evolution.</title>
        <authorList>
            <person name="Varga T."/>
            <person name="Krizsan K."/>
            <person name="Foldi C."/>
            <person name="Dima B."/>
            <person name="Sanchez-Garcia M."/>
            <person name="Sanchez-Ramirez S."/>
            <person name="Szollosi G.J."/>
            <person name="Szarkandi J.G."/>
            <person name="Papp V."/>
            <person name="Albert L."/>
            <person name="Andreopoulos W."/>
            <person name="Angelini C."/>
            <person name="Antonin V."/>
            <person name="Barry K.W."/>
            <person name="Bougher N.L."/>
            <person name="Buchanan P."/>
            <person name="Buyck B."/>
            <person name="Bense V."/>
            <person name="Catcheside P."/>
            <person name="Chovatia M."/>
            <person name="Cooper J."/>
            <person name="Damon W."/>
            <person name="Desjardin D."/>
            <person name="Finy P."/>
            <person name="Geml J."/>
            <person name="Haridas S."/>
            <person name="Hughes K."/>
            <person name="Justo A."/>
            <person name="Karasinski D."/>
            <person name="Kautmanova I."/>
            <person name="Kiss B."/>
            <person name="Kocsube S."/>
            <person name="Kotiranta H."/>
            <person name="LaButti K.M."/>
            <person name="Lechner B.E."/>
            <person name="Liimatainen K."/>
            <person name="Lipzen A."/>
            <person name="Lukacs Z."/>
            <person name="Mihaltcheva S."/>
            <person name="Morgado L.N."/>
            <person name="Niskanen T."/>
            <person name="Noordeloos M.E."/>
            <person name="Ohm R.A."/>
            <person name="Ortiz-Santana B."/>
            <person name="Ovrebo C."/>
            <person name="Racz N."/>
            <person name="Riley R."/>
            <person name="Savchenko A."/>
            <person name="Shiryaev A."/>
            <person name="Soop K."/>
            <person name="Spirin V."/>
            <person name="Szebenyi C."/>
            <person name="Tomsovsky M."/>
            <person name="Tulloss R.E."/>
            <person name="Uehling J."/>
            <person name="Grigoriev I.V."/>
            <person name="Vagvolgyi C."/>
            <person name="Papp T."/>
            <person name="Martin F.M."/>
            <person name="Miettinen O."/>
            <person name="Hibbett D.S."/>
            <person name="Nagy L.G."/>
        </authorList>
    </citation>
    <scope>NUCLEOTIDE SEQUENCE [LARGE SCALE GENOMIC DNA]</scope>
    <source>
        <strain evidence="6 7">OMC1185</strain>
    </source>
</reference>